<evidence type="ECO:0000256" key="1">
    <source>
        <dbReference type="SAM" id="MobiDB-lite"/>
    </source>
</evidence>
<name>A0A0L0DB52_THETB</name>
<dbReference type="RefSeq" id="XP_013757894.1">
    <property type="nucleotide sequence ID" value="XM_013902440.1"/>
</dbReference>
<feature type="compositionally biased region" description="Low complexity" evidence="1">
    <location>
        <begin position="211"/>
        <end position="220"/>
    </location>
</feature>
<feature type="compositionally biased region" description="Basic and acidic residues" evidence="1">
    <location>
        <begin position="173"/>
        <end position="182"/>
    </location>
</feature>
<evidence type="ECO:0000313" key="2">
    <source>
        <dbReference type="EMBL" id="KNC49475.1"/>
    </source>
</evidence>
<proteinExistence type="predicted"/>
<gene>
    <name evidence="2" type="ORF">AMSG_05491</name>
</gene>
<dbReference type="EMBL" id="GL349455">
    <property type="protein sequence ID" value="KNC49475.1"/>
    <property type="molecule type" value="Genomic_DNA"/>
</dbReference>
<organism evidence="2 3">
    <name type="scientific">Thecamonas trahens ATCC 50062</name>
    <dbReference type="NCBI Taxonomy" id="461836"/>
    <lineage>
        <taxon>Eukaryota</taxon>
        <taxon>Apusozoa</taxon>
        <taxon>Apusomonadida</taxon>
        <taxon>Apusomonadidae</taxon>
        <taxon>Thecamonas</taxon>
    </lineage>
</organism>
<feature type="compositionally biased region" description="Low complexity" evidence="1">
    <location>
        <begin position="500"/>
        <end position="511"/>
    </location>
</feature>
<sequence>MTSRLEAAFRELDAREAALAAFYSPNPSPAPTAAHAPPARTPAASPGADLLTLPEPLPAIGAEGSFLRDGSTADAYVVPRATSRSRHRFARMLAEDSLSAAVSSENPLAAVQLREHKLLIRDCPPVTIVHGFFASPFDDLANNPFSLTDSPARARALQRGDGSGSDSDSNDNDGDRRSRSPLDIDPLFRTPAQKREAFDAKYAARRSGAKSAPRPRSQAAVRRRPASRAARQLRSSRGRHPRAKSSLGHRPPSRGSATFITAPGAGGSPAPDVHKPFLHDPLATGYRPPYATRTLREVVLDEEADQRHRDFDQLFVTADSAKRDWLRPASRALPDASASLRRTCPVPESSEEHSPTVYSPATPASPSLRRLRSDALNTSESLASVGTTSSELDATLVSMPASPQWQVRTVVGVEAVAQSSAAEIDKELAARKLQLHTAIREAFHGGSLARKTYAGIRVDELFSKVATEHLHAQNKTKFKSAAHKLLQRQRARRGSVNLKRPPALDSSPLRPLAPLSLRTRSDSESALAAVNALDSDDLAVDSTIKAEADDNAAIDTNALRRSSMMAATFSNSSIEKLKQRRNSSRRGSTAAAMVASGVWSIDIQLLSPHLAGLRAEASESGPRDLVFALDVAATPPSLHDAGLYSFRIMATSQMELTTTVFSVEVVDDDTRSRTIMRPLGYNPANSLLVLPQTKATLLSLPDLLPWVTTPAQLFGRRIQLRIYAQPPSARRGSVAAATLASLRGGSDSNFGSAATTSPSGARLVFEAGLLFVPSSQA</sequence>
<protein>
    <submittedName>
        <fullName evidence="2">Uncharacterized protein</fullName>
    </submittedName>
</protein>
<feature type="region of interest" description="Disordered" evidence="1">
    <location>
        <begin position="489"/>
        <end position="511"/>
    </location>
</feature>
<accession>A0A0L0DB52</accession>
<feature type="compositionally biased region" description="Polar residues" evidence="1">
    <location>
        <begin position="356"/>
        <end position="365"/>
    </location>
</feature>
<dbReference type="AlphaFoldDB" id="A0A0L0DB52"/>
<evidence type="ECO:0000313" key="3">
    <source>
        <dbReference type="Proteomes" id="UP000054408"/>
    </source>
</evidence>
<feature type="region of interest" description="Disordered" evidence="1">
    <location>
        <begin position="155"/>
        <end position="270"/>
    </location>
</feature>
<dbReference type="GeneID" id="25564896"/>
<reference evidence="2 3" key="1">
    <citation type="submission" date="2010-05" db="EMBL/GenBank/DDBJ databases">
        <title>The Genome Sequence of Thecamonas trahens ATCC 50062.</title>
        <authorList>
            <consortium name="The Broad Institute Genome Sequencing Platform"/>
            <person name="Russ C."/>
            <person name="Cuomo C."/>
            <person name="Shea T."/>
            <person name="Young S.K."/>
            <person name="Zeng Q."/>
            <person name="Koehrsen M."/>
            <person name="Haas B."/>
            <person name="Borodovsky M."/>
            <person name="Guigo R."/>
            <person name="Alvarado L."/>
            <person name="Berlin A."/>
            <person name="Bochicchio J."/>
            <person name="Borenstein D."/>
            <person name="Chapman S."/>
            <person name="Chen Z."/>
            <person name="Freedman E."/>
            <person name="Gellesch M."/>
            <person name="Goldberg J."/>
            <person name="Griggs A."/>
            <person name="Gujja S."/>
            <person name="Heilman E."/>
            <person name="Heiman D."/>
            <person name="Hepburn T."/>
            <person name="Howarth C."/>
            <person name="Jen D."/>
            <person name="Larson L."/>
            <person name="Mehta T."/>
            <person name="Park D."/>
            <person name="Pearson M."/>
            <person name="Roberts A."/>
            <person name="Saif S."/>
            <person name="Shenoy N."/>
            <person name="Sisk P."/>
            <person name="Stolte C."/>
            <person name="Sykes S."/>
            <person name="Thomson T."/>
            <person name="Walk T."/>
            <person name="White J."/>
            <person name="Yandava C."/>
            <person name="Burger G."/>
            <person name="Gray M.W."/>
            <person name="Holland P.W.H."/>
            <person name="King N."/>
            <person name="Lang F.B.F."/>
            <person name="Roger A.J."/>
            <person name="Ruiz-Trillo I."/>
            <person name="Lander E."/>
            <person name="Nusbaum C."/>
        </authorList>
    </citation>
    <scope>NUCLEOTIDE SEQUENCE [LARGE SCALE GENOMIC DNA]</scope>
    <source>
        <strain evidence="2 3">ATCC 50062</strain>
    </source>
</reference>
<feature type="compositionally biased region" description="Basic residues" evidence="1">
    <location>
        <begin position="234"/>
        <end position="243"/>
    </location>
</feature>
<keyword evidence="3" id="KW-1185">Reference proteome</keyword>
<feature type="region of interest" description="Disordered" evidence="1">
    <location>
        <begin position="336"/>
        <end position="367"/>
    </location>
</feature>
<feature type="region of interest" description="Disordered" evidence="1">
    <location>
        <begin position="23"/>
        <end position="48"/>
    </location>
</feature>
<dbReference type="Proteomes" id="UP000054408">
    <property type="component" value="Unassembled WGS sequence"/>
</dbReference>